<evidence type="ECO:0000313" key="1">
    <source>
        <dbReference type="EMBL" id="GFY87402.1"/>
    </source>
</evidence>
<sequence>MGDDVVAKTFRALVEGADRKFARVRDVPAYGQRGPNHYFQKVFKAYTRLWKYQQENRTKLVDSGLQRWEIGEIASRVGQLYFGQYMRTSEVRFLLEAYIFYEAILNRDYFEGSKGSVRDRGVRFKELRFYVRFLLVSLILNRSEMVKLLVDRFTALVDDSIATFRETNFKEWKLVVQEIVRFLKADTALINFRPLRYCVTFDSYPASLPYVARFHAKKVLKFRDALLTSYHRNEVKFAEFTLDTFRMLQCLEWEPSGSFYQKHPVESRENGASVDHSATSGLIDINFVADMTDPTLPPNPRKAILYRPSVTQLIATVAPLLNNTLMHVMLVYLSASGKAGHTNISQMERSGVSRKSSTVRMVSHTSHGQNSSIPENYVDSKVNSGHFVEDSLWLGPRRDGGSNNLYPGDIIPFTRRPIFLIIDSDNSHAFKAVVLMSMSCDCFGVIFHLTTHLANKYQFNFGIPLQAGETAALLLSPLRPTFKSSNVTQNGSQFTLFLTAPLQAFCQLVGLKYSDDDADAYSDADDMLSTSFSEWEVILCTSTMLDLVWAQVLSDPFLRRLILRFIFCRAVLSRICSRDDSDQYLPVCLPQLPDSLSPNSEVVQSAVVRLSSHLDVADSFHLHHT</sequence>
<dbReference type="InterPro" id="IPR022709">
    <property type="entry name" value="SCAI"/>
</dbReference>
<protein>
    <submittedName>
        <fullName evidence="1">Signal transducer, putative</fullName>
    </submittedName>
</protein>
<keyword evidence="2" id="KW-1185">Reference proteome</keyword>
<dbReference type="Pfam" id="PF12070">
    <property type="entry name" value="SCAI"/>
    <property type="match status" value="2"/>
</dbReference>
<organism evidence="1 2">
    <name type="scientific">Actinidia rufa</name>
    <dbReference type="NCBI Taxonomy" id="165716"/>
    <lineage>
        <taxon>Eukaryota</taxon>
        <taxon>Viridiplantae</taxon>
        <taxon>Streptophyta</taxon>
        <taxon>Embryophyta</taxon>
        <taxon>Tracheophyta</taxon>
        <taxon>Spermatophyta</taxon>
        <taxon>Magnoliopsida</taxon>
        <taxon>eudicotyledons</taxon>
        <taxon>Gunneridae</taxon>
        <taxon>Pentapetalae</taxon>
        <taxon>asterids</taxon>
        <taxon>Ericales</taxon>
        <taxon>Actinidiaceae</taxon>
        <taxon>Actinidia</taxon>
    </lineage>
</organism>
<dbReference type="OrthoDB" id="525027at2759"/>
<gene>
    <name evidence="1" type="ORF">Acr_05g0010410</name>
</gene>
<evidence type="ECO:0000313" key="2">
    <source>
        <dbReference type="Proteomes" id="UP000585474"/>
    </source>
</evidence>
<dbReference type="GO" id="GO:0006351">
    <property type="term" value="P:DNA-templated transcription"/>
    <property type="evidence" value="ECO:0007669"/>
    <property type="project" value="InterPro"/>
</dbReference>
<dbReference type="GO" id="GO:0003714">
    <property type="term" value="F:transcription corepressor activity"/>
    <property type="evidence" value="ECO:0007669"/>
    <property type="project" value="InterPro"/>
</dbReference>
<dbReference type="AlphaFoldDB" id="A0A7J0EM68"/>
<name>A0A7J0EM68_9ERIC</name>
<dbReference type="Proteomes" id="UP000585474">
    <property type="component" value="Unassembled WGS sequence"/>
</dbReference>
<dbReference type="EMBL" id="BJWL01000005">
    <property type="protein sequence ID" value="GFY87402.1"/>
    <property type="molecule type" value="Genomic_DNA"/>
</dbReference>
<dbReference type="PANTHER" id="PTHR21243">
    <property type="entry name" value="PROTEIN SCAI"/>
    <property type="match status" value="1"/>
</dbReference>
<accession>A0A7J0EM68</accession>
<proteinExistence type="predicted"/>
<comment type="caution">
    <text evidence="1">The sequence shown here is derived from an EMBL/GenBank/DDBJ whole genome shotgun (WGS) entry which is preliminary data.</text>
</comment>
<reference evidence="1 2" key="1">
    <citation type="submission" date="2019-07" db="EMBL/GenBank/DDBJ databases">
        <title>De Novo Assembly of kiwifruit Actinidia rufa.</title>
        <authorList>
            <person name="Sugita-Konishi S."/>
            <person name="Sato K."/>
            <person name="Mori E."/>
            <person name="Abe Y."/>
            <person name="Kisaki G."/>
            <person name="Hamano K."/>
            <person name="Suezawa K."/>
            <person name="Otani M."/>
            <person name="Fukuda T."/>
            <person name="Manabe T."/>
            <person name="Gomi K."/>
            <person name="Tabuchi M."/>
            <person name="Akimitsu K."/>
            <person name="Kataoka I."/>
        </authorList>
    </citation>
    <scope>NUCLEOTIDE SEQUENCE [LARGE SCALE GENOMIC DNA]</scope>
    <source>
        <strain evidence="2">cv. Fuchu</strain>
    </source>
</reference>